<dbReference type="OrthoDB" id="5526152at2"/>
<dbReference type="AlphaFoldDB" id="L7U6P1"/>
<gene>
    <name evidence="1" type="ordered locus">MYSTI_02467</name>
</gene>
<proteinExistence type="predicted"/>
<evidence type="ECO:0000313" key="2">
    <source>
        <dbReference type="Proteomes" id="UP000011131"/>
    </source>
</evidence>
<reference evidence="1 2" key="1">
    <citation type="journal article" date="2013" name="Genome Announc.">
        <title>Complete genome sequence of Myxococcus stipitatus strain DSM 14675, a fruiting myxobacterium.</title>
        <authorList>
            <person name="Huntley S."/>
            <person name="Kneip S."/>
            <person name="Treuner-Lange A."/>
            <person name="Sogaard-Andersen L."/>
        </authorList>
    </citation>
    <scope>NUCLEOTIDE SEQUENCE [LARGE SCALE GENOMIC DNA]</scope>
    <source>
        <strain evidence="2">DSM 14675 / JCM 12634 / Mx s8</strain>
    </source>
</reference>
<protein>
    <recommendedName>
        <fullName evidence="3">Lipoprotein</fullName>
    </recommendedName>
</protein>
<dbReference type="KEGG" id="msd:MYSTI_02467"/>
<evidence type="ECO:0008006" key="3">
    <source>
        <dbReference type="Google" id="ProtNLM"/>
    </source>
</evidence>
<dbReference type="HOGENOM" id="CLU_577249_0_0_7"/>
<dbReference type="PATRIC" id="fig|1278073.3.peg.2500"/>
<dbReference type="PROSITE" id="PS51257">
    <property type="entry name" value="PROKAR_LIPOPROTEIN"/>
    <property type="match status" value="1"/>
</dbReference>
<name>L7U6P1_MYXSD</name>
<dbReference type="RefSeq" id="WP_015348044.1">
    <property type="nucleotide sequence ID" value="NC_020126.1"/>
</dbReference>
<sequence>MNRTTRFSLLALLAGASACSESEDPCGVRDSQPGYGEHAPFDARAQVRRVDCGFQSSVNDLAVGADGSVWLRRGEFENRGEESFFAPPLKRLTHVGGDGAILGELALPDHVARHVVHPSGELTVFGWEKEEDVAVIQVRRLRPDGSVVTERRFTQDLSTEQRLDFVAKADGSVTRTTVGEAERRAVVLLARADGEDTVFLWALNGIRVGRLDASLATRWLSPVAPSVSLKVNTWEEMTAVGAPWVGWGLDVDEQGRAHVATPLTGYQRRAYVDVFGREPAGAKERAFLLSSFSPTGEPLSARAVAAQAPQEIVGLVVRDGAFALGASERAAVGGRAETPDLYFASGRLDGAMQDDVVRALDVDRDDEPTAFFACGQGRYCFAGHTAFEPQKTGPAWSEGKGFLLSVDARGEQQGLTFLAGQRDTRVAAAGEGPEGSVVFAFITNEPPDLARVRNHLKNNETWLGRLDHP</sequence>
<keyword evidence="2" id="KW-1185">Reference proteome</keyword>
<accession>L7U6P1</accession>
<organism evidence="1 2">
    <name type="scientific">Myxococcus stipitatus (strain DSM 14675 / JCM 12634 / Mx s8)</name>
    <dbReference type="NCBI Taxonomy" id="1278073"/>
    <lineage>
        <taxon>Bacteria</taxon>
        <taxon>Pseudomonadati</taxon>
        <taxon>Myxococcota</taxon>
        <taxon>Myxococcia</taxon>
        <taxon>Myxococcales</taxon>
        <taxon>Cystobacterineae</taxon>
        <taxon>Myxococcaceae</taxon>
        <taxon>Myxococcus</taxon>
    </lineage>
</organism>
<evidence type="ECO:0000313" key="1">
    <source>
        <dbReference type="EMBL" id="AGC43783.1"/>
    </source>
</evidence>
<dbReference type="EMBL" id="CP004025">
    <property type="protein sequence ID" value="AGC43783.1"/>
    <property type="molecule type" value="Genomic_DNA"/>
</dbReference>
<dbReference type="Proteomes" id="UP000011131">
    <property type="component" value="Chromosome"/>
</dbReference>